<proteinExistence type="predicted"/>
<evidence type="ECO:0000313" key="1">
    <source>
        <dbReference type="EMBL" id="MFC5192711.1"/>
    </source>
</evidence>
<sequence>MKRTTAEVLSRSAQEFAVGQIQDTGHEGAFRKEGLRRATAEMQQGI</sequence>
<comment type="caution">
    <text evidence="1">The sequence shown here is derived from an EMBL/GenBank/DDBJ whole genome shotgun (WGS) entry which is preliminary data.</text>
</comment>
<keyword evidence="2" id="KW-1185">Reference proteome</keyword>
<organism evidence="1 2">
    <name type="scientific">Algoriphagus aquatilis</name>
    <dbReference type="NCBI Taxonomy" id="490186"/>
    <lineage>
        <taxon>Bacteria</taxon>
        <taxon>Pseudomonadati</taxon>
        <taxon>Bacteroidota</taxon>
        <taxon>Cytophagia</taxon>
        <taxon>Cytophagales</taxon>
        <taxon>Cyclobacteriaceae</taxon>
        <taxon>Algoriphagus</taxon>
    </lineage>
</organism>
<gene>
    <name evidence="1" type="ORF">ACFPIK_13115</name>
</gene>
<protein>
    <submittedName>
        <fullName evidence="1">Uncharacterized protein</fullName>
    </submittedName>
</protein>
<dbReference type="Proteomes" id="UP001596163">
    <property type="component" value="Unassembled WGS sequence"/>
</dbReference>
<reference evidence="2" key="1">
    <citation type="journal article" date="2019" name="Int. J. Syst. Evol. Microbiol.">
        <title>The Global Catalogue of Microorganisms (GCM) 10K type strain sequencing project: providing services to taxonomists for standard genome sequencing and annotation.</title>
        <authorList>
            <consortium name="The Broad Institute Genomics Platform"/>
            <consortium name="The Broad Institute Genome Sequencing Center for Infectious Disease"/>
            <person name="Wu L."/>
            <person name="Ma J."/>
        </authorList>
    </citation>
    <scope>NUCLEOTIDE SEQUENCE [LARGE SCALE GENOMIC DNA]</scope>
    <source>
        <strain evidence="2">CGMCC 1.7030</strain>
    </source>
</reference>
<evidence type="ECO:0000313" key="2">
    <source>
        <dbReference type="Proteomes" id="UP001596163"/>
    </source>
</evidence>
<accession>A0ABW0BYF8</accession>
<dbReference type="EMBL" id="JBHSKS010000010">
    <property type="protein sequence ID" value="MFC5192711.1"/>
    <property type="molecule type" value="Genomic_DNA"/>
</dbReference>
<name>A0ABW0BYF8_9BACT</name>
<dbReference type="RefSeq" id="WP_377915988.1">
    <property type="nucleotide sequence ID" value="NZ_JBHSKS010000010.1"/>
</dbReference>